<dbReference type="InterPro" id="IPR045339">
    <property type="entry name" value="DUF6534"/>
</dbReference>
<dbReference type="AlphaFoldDB" id="A0A9P5NHQ3"/>
<dbReference type="PANTHER" id="PTHR40465">
    <property type="entry name" value="CHROMOSOME 1, WHOLE GENOME SHOTGUN SEQUENCE"/>
    <property type="match status" value="1"/>
</dbReference>
<feature type="domain" description="DUF6534" evidence="2">
    <location>
        <begin position="172"/>
        <end position="258"/>
    </location>
</feature>
<evidence type="ECO:0000256" key="1">
    <source>
        <dbReference type="SAM" id="Phobius"/>
    </source>
</evidence>
<dbReference type="EMBL" id="JADNYJ010000068">
    <property type="protein sequence ID" value="KAF8892815.1"/>
    <property type="molecule type" value="Genomic_DNA"/>
</dbReference>
<accession>A0A9P5NHQ3</accession>
<keyword evidence="1" id="KW-0812">Transmembrane</keyword>
<feature type="transmembrane region" description="Helical" evidence="1">
    <location>
        <begin position="48"/>
        <end position="69"/>
    </location>
</feature>
<protein>
    <recommendedName>
        <fullName evidence="2">DUF6534 domain-containing protein</fullName>
    </recommendedName>
</protein>
<dbReference type="PANTHER" id="PTHR40465:SF1">
    <property type="entry name" value="DUF6534 DOMAIN-CONTAINING PROTEIN"/>
    <property type="match status" value="1"/>
</dbReference>
<name>A0A9P5NHQ3_GYMJU</name>
<dbReference type="Pfam" id="PF20152">
    <property type="entry name" value="DUF6534"/>
    <property type="match status" value="1"/>
</dbReference>
<keyword evidence="1" id="KW-1133">Transmembrane helix</keyword>
<sequence>MDASFNAHSTLGALLIGIFVSCCLFGVSTVQTYTYYTRFPEDGAWLKFMVMAVWFCELAHYICMSQTVYNLAVTNFGNPSALLTLGLSIDVAVFFSAVITTVAQLFFVERLRLLSKSRWIAMACWVLSLARLSLLMAMFAKMVQMSVKQTNAAQILKAIKPLFATVLIGGSTLDFFIALYLGYYMKISKPKVYFWSTSVMIDTVAMWSIETGLLTGITELVFLITFFALPDTWIWEAVFCSFARVFSNTLLASLNGRRCFRSSNKSYINDLDGGKVPSQPAQALHTIAIQVNKMTEVSRDPVFQYGIF</sequence>
<reference evidence="3" key="1">
    <citation type="submission" date="2020-11" db="EMBL/GenBank/DDBJ databases">
        <authorList>
            <consortium name="DOE Joint Genome Institute"/>
            <person name="Ahrendt S."/>
            <person name="Riley R."/>
            <person name="Andreopoulos W."/>
            <person name="LaButti K."/>
            <person name="Pangilinan J."/>
            <person name="Ruiz-duenas F.J."/>
            <person name="Barrasa J.M."/>
            <person name="Sanchez-Garcia M."/>
            <person name="Camarero S."/>
            <person name="Miyauchi S."/>
            <person name="Serrano A."/>
            <person name="Linde D."/>
            <person name="Babiker R."/>
            <person name="Drula E."/>
            <person name="Ayuso-Fernandez I."/>
            <person name="Pacheco R."/>
            <person name="Padilla G."/>
            <person name="Ferreira P."/>
            <person name="Barriuso J."/>
            <person name="Kellner H."/>
            <person name="Castanera R."/>
            <person name="Alfaro M."/>
            <person name="Ramirez L."/>
            <person name="Pisabarro A.G."/>
            <person name="Kuo A."/>
            <person name="Tritt A."/>
            <person name="Lipzen A."/>
            <person name="He G."/>
            <person name="Yan M."/>
            <person name="Ng V."/>
            <person name="Cullen D."/>
            <person name="Martin F."/>
            <person name="Rosso M.-N."/>
            <person name="Henrissat B."/>
            <person name="Hibbett D."/>
            <person name="Martinez A.T."/>
            <person name="Grigoriev I.V."/>
        </authorList>
    </citation>
    <scope>NUCLEOTIDE SEQUENCE</scope>
    <source>
        <strain evidence="3">AH 44721</strain>
    </source>
</reference>
<proteinExistence type="predicted"/>
<feature type="transmembrane region" description="Helical" evidence="1">
    <location>
        <begin position="204"/>
        <end position="227"/>
    </location>
</feature>
<feature type="transmembrane region" description="Helical" evidence="1">
    <location>
        <begin position="162"/>
        <end position="183"/>
    </location>
</feature>
<dbReference type="Proteomes" id="UP000724874">
    <property type="component" value="Unassembled WGS sequence"/>
</dbReference>
<evidence type="ECO:0000313" key="4">
    <source>
        <dbReference type="Proteomes" id="UP000724874"/>
    </source>
</evidence>
<keyword evidence="1" id="KW-0472">Membrane</keyword>
<dbReference type="OrthoDB" id="2535105at2759"/>
<gene>
    <name evidence="3" type="ORF">CPB84DRAFT_1783611</name>
</gene>
<keyword evidence="4" id="KW-1185">Reference proteome</keyword>
<feature type="transmembrane region" description="Helical" evidence="1">
    <location>
        <begin position="119"/>
        <end position="142"/>
    </location>
</feature>
<comment type="caution">
    <text evidence="3">The sequence shown here is derived from an EMBL/GenBank/DDBJ whole genome shotgun (WGS) entry which is preliminary data.</text>
</comment>
<feature type="transmembrane region" description="Helical" evidence="1">
    <location>
        <begin position="81"/>
        <end position="107"/>
    </location>
</feature>
<evidence type="ECO:0000259" key="2">
    <source>
        <dbReference type="Pfam" id="PF20152"/>
    </source>
</evidence>
<feature type="transmembrane region" description="Helical" evidence="1">
    <location>
        <begin position="12"/>
        <end position="36"/>
    </location>
</feature>
<evidence type="ECO:0000313" key="3">
    <source>
        <dbReference type="EMBL" id="KAF8892815.1"/>
    </source>
</evidence>
<organism evidence="3 4">
    <name type="scientific">Gymnopilus junonius</name>
    <name type="common">Spectacular rustgill mushroom</name>
    <name type="synonym">Gymnopilus spectabilis subsp. junonius</name>
    <dbReference type="NCBI Taxonomy" id="109634"/>
    <lineage>
        <taxon>Eukaryota</taxon>
        <taxon>Fungi</taxon>
        <taxon>Dikarya</taxon>
        <taxon>Basidiomycota</taxon>
        <taxon>Agaricomycotina</taxon>
        <taxon>Agaricomycetes</taxon>
        <taxon>Agaricomycetidae</taxon>
        <taxon>Agaricales</taxon>
        <taxon>Agaricineae</taxon>
        <taxon>Hymenogastraceae</taxon>
        <taxon>Gymnopilus</taxon>
    </lineage>
</organism>